<evidence type="ECO:0000313" key="1">
    <source>
        <dbReference type="EMBL" id="SJN41352.1"/>
    </source>
</evidence>
<dbReference type="EMBL" id="FUKQ01000047">
    <property type="protein sequence ID" value="SJN41352.1"/>
    <property type="molecule type" value="Genomic_DNA"/>
</dbReference>
<accession>A0A1R4KB33</accession>
<dbReference type="Gene3D" id="2.60.120.1060">
    <property type="entry name" value="NPCBM/NEW2 domain"/>
    <property type="match status" value="1"/>
</dbReference>
<organism evidence="1 2">
    <name type="scientific">Luteococcus japonicus LSP_Lj1</name>
    <dbReference type="NCBI Taxonomy" id="1255658"/>
    <lineage>
        <taxon>Bacteria</taxon>
        <taxon>Bacillati</taxon>
        <taxon>Actinomycetota</taxon>
        <taxon>Actinomycetes</taxon>
        <taxon>Propionibacteriales</taxon>
        <taxon>Propionibacteriaceae</taxon>
        <taxon>Luteococcus</taxon>
    </lineage>
</organism>
<dbReference type="AlphaFoldDB" id="A0A1R4KB33"/>
<keyword evidence="2" id="KW-1185">Reference proteome</keyword>
<gene>
    <name evidence="1" type="ORF">FM114_12685</name>
</gene>
<dbReference type="InterPro" id="IPR038637">
    <property type="entry name" value="NPCBM_sf"/>
</dbReference>
<reference evidence="1 2" key="1">
    <citation type="submission" date="2017-02" db="EMBL/GenBank/DDBJ databases">
        <authorList>
            <person name="Peterson S.W."/>
        </authorList>
    </citation>
    <scope>NUCLEOTIDE SEQUENCE [LARGE SCALE GENOMIC DNA]</scope>
    <source>
        <strain evidence="1 2">LSP_Lj1</strain>
    </source>
</reference>
<proteinExistence type="predicted"/>
<protein>
    <submittedName>
        <fullName evidence="1">Uncharacterized protein</fullName>
    </submittedName>
</protein>
<sequence>MLDESRSGQELGENDFPFKDESWKGGVFSVDGAQVTGLATFLNGCSDSSAKELQLRLGKRFKKLTFVVGQGDLSKSVKDKVLVKVEANGRPITPKSVPFTTPTDFTVDATGVNGLTMTFQLDDNVQNCGMKGEVQTVVHKIIATK</sequence>
<dbReference type="RefSeq" id="WP_094765504.1">
    <property type="nucleotide sequence ID" value="NZ_FUKQ01000047.1"/>
</dbReference>
<dbReference type="Proteomes" id="UP000188342">
    <property type="component" value="Unassembled WGS sequence"/>
</dbReference>
<evidence type="ECO:0000313" key="2">
    <source>
        <dbReference type="Proteomes" id="UP000188342"/>
    </source>
</evidence>
<name>A0A1R4KB33_9ACTN</name>